<comment type="similarity">
    <text evidence="1">Belongs to the dynein light chain Tctex-type family.</text>
</comment>
<comment type="caution">
    <text evidence="4">The sequence shown here is derived from an EMBL/GenBank/DDBJ whole genome shotgun (WGS) entry which is preliminary data.</text>
</comment>
<name>A0A818PR07_9BILA</name>
<dbReference type="GO" id="GO:0005868">
    <property type="term" value="C:cytoplasmic dynein complex"/>
    <property type="evidence" value="ECO:0007669"/>
    <property type="project" value="TreeGrafter"/>
</dbReference>
<organism evidence="4 5">
    <name type="scientific">Adineta steineri</name>
    <dbReference type="NCBI Taxonomy" id="433720"/>
    <lineage>
        <taxon>Eukaryota</taxon>
        <taxon>Metazoa</taxon>
        <taxon>Spiralia</taxon>
        <taxon>Gnathifera</taxon>
        <taxon>Rotifera</taxon>
        <taxon>Eurotatoria</taxon>
        <taxon>Bdelloidea</taxon>
        <taxon>Adinetida</taxon>
        <taxon>Adinetidae</taxon>
        <taxon>Adineta</taxon>
    </lineage>
</organism>
<dbReference type="Gene3D" id="3.30.1140.40">
    <property type="entry name" value="Tctex-1"/>
    <property type="match status" value="1"/>
</dbReference>
<accession>A0A818PR07</accession>
<feature type="region of interest" description="Disordered" evidence="2">
    <location>
        <begin position="48"/>
        <end position="95"/>
    </location>
</feature>
<gene>
    <name evidence="3" type="ORF">IZO911_LOCUS11452</name>
    <name evidence="4" type="ORF">KXQ929_LOCUS6355</name>
</gene>
<dbReference type="EMBL" id="CAJOBB010000245">
    <property type="protein sequence ID" value="CAF3624912.1"/>
    <property type="molecule type" value="Genomic_DNA"/>
</dbReference>
<proteinExistence type="inferred from homology"/>
<dbReference type="Proteomes" id="UP000663860">
    <property type="component" value="Unassembled WGS sequence"/>
</dbReference>
<dbReference type="Pfam" id="PF03645">
    <property type="entry name" value="Tctex-1"/>
    <property type="match status" value="1"/>
</dbReference>
<protein>
    <submittedName>
        <fullName evidence="4">Uncharacterized protein</fullName>
    </submittedName>
</protein>
<dbReference type="AlphaFoldDB" id="A0A818PR07"/>
<dbReference type="EMBL" id="CAJNOE010000086">
    <property type="protein sequence ID" value="CAF0885969.1"/>
    <property type="molecule type" value="Genomic_DNA"/>
</dbReference>
<evidence type="ECO:0000313" key="3">
    <source>
        <dbReference type="EMBL" id="CAF0885969.1"/>
    </source>
</evidence>
<evidence type="ECO:0000256" key="2">
    <source>
        <dbReference type="SAM" id="MobiDB-lite"/>
    </source>
</evidence>
<reference evidence="4" key="1">
    <citation type="submission" date="2021-02" db="EMBL/GenBank/DDBJ databases">
        <authorList>
            <person name="Nowell W R."/>
        </authorList>
    </citation>
    <scope>NUCLEOTIDE SEQUENCE</scope>
</reference>
<dbReference type="GO" id="GO:0007018">
    <property type="term" value="P:microtubule-based movement"/>
    <property type="evidence" value="ECO:0007669"/>
    <property type="project" value="TreeGrafter"/>
</dbReference>
<dbReference type="InterPro" id="IPR005334">
    <property type="entry name" value="Tctex-1-like"/>
</dbReference>
<feature type="compositionally biased region" description="Polar residues" evidence="2">
    <location>
        <begin position="1"/>
        <end position="24"/>
    </location>
</feature>
<dbReference type="GO" id="GO:0045505">
    <property type="term" value="F:dynein intermediate chain binding"/>
    <property type="evidence" value="ECO:0007669"/>
    <property type="project" value="TreeGrafter"/>
</dbReference>
<dbReference type="GO" id="GO:0005737">
    <property type="term" value="C:cytoplasm"/>
    <property type="evidence" value="ECO:0007669"/>
    <property type="project" value="TreeGrafter"/>
</dbReference>
<evidence type="ECO:0000313" key="5">
    <source>
        <dbReference type="Proteomes" id="UP000663868"/>
    </source>
</evidence>
<dbReference type="PANTHER" id="PTHR21255:SF7">
    <property type="entry name" value="DYNEIN LIGHT CHAIN TCTEX-TYPE PROTEIN 2B"/>
    <property type="match status" value="1"/>
</dbReference>
<dbReference type="PANTHER" id="PTHR21255">
    <property type="entry name" value="T-COMPLEX-ASSOCIATED-TESTIS-EXPRESSED 1/ DYNEIN LIGHT CHAIN"/>
    <property type="match status" value="1"/>
</dbReference>
<dbReference type="InterPro" id="IPR038586">
    <property type="entry name" value="Tctex-1-like_sf"/>
</dbReference>
<dbReference type="CDD" id="cd21451">
    <property type="entry name" value="DLC-like_TCTEX1D"/>
    <property type="match status" value="1"/>
</dbReference>
<evidence type="ECO:0000256" key="1">
    <source>
        <dbReference type="ARBA" id="ARBA00005361"/>
    </source>
</evidence>
<evidence type="ECO:0000313" key="4">
    <source>
        <dbReference type="EMBL" id="CAF3624912.1"/>
    </source>
</evidence>
<dbReference type="Proteomes" id="UP000663868">
    <property type="component" value="Unassembled WGS sequence"/>
</dbReference>
<feature type="region of interest" description="Disordered" evidence="2">
    <location>
        <begin position="1"/>
        <end position="35"/>
    </location>
</feature>
<sequence>MANRFAAQTEQRGMNTVKTTATHNASRDDAHGSNVGASHLSAIAATAAATTIPQRRPSQESIPPNMLRRLSMSGGRKSSMFLPSGQPRPNTYRMEPDTEYRFRPYKLQSKIYEVLVEQMKDQKYNPATVNDLVKNVSRSVHQLMKNFQLPRYKLIMQTAISQKYDQLIRIASRCLWDPKTDNMLSVNYETKDMIAIVTVYAVYCE</sequence>